<evidence type="ECO:0000313" key="4">
    <source>
        <dbReference type="EMBL" id="CAF3896261.1"/>
    </source>
</evidence>
<proteinExistence type="predicted"/>
<feature type="compositionally biased region" description="Acidic residues" evidence="2">
    <location>
        <begin position="94"/>
        <end position="105"/>
    </location>
</feature>
<dbReference type="Proteomes" id="UP000663842">
    <property type="component" value="Unassembled WGS sequence"/>
</dbReference>
<evidence type="ECO:0000256" key="2">
    <source>
        <dbReference type="SAM" id="MobiDB-lite"/>
    </source>
</evidence>
<feature type="region of interest" description="Disordered" evidence="2">
    <location>
        <begin position="45"/>
        <end position="174"/>
    </location>
</feature>
<sequence>MIDWLAIAVALVIIITLVGFFGFLAWKINMSDSLTMDDGSQVLDGINEKKKKDKTNNEQAKKKRKDQKKPKRENKDDEHQQRQKAKEPTPQTNEDSDDEREESEQELLKATLNNVETSSKARKRNKNKTATSAPTVAVQVEVKTKDEKVPSTTRAPPVTHPKSIVKDELESSKKQGKVIELPKKQIFPASLQQATKKTIQTQEQPFTVVGGNRNKTTTPPLQQQQQPQNKLQVNAVSSSVPVQPSSSSPIQHEQLIQRQQPTRKETPGPVIVVSTNTIPVKQQQPLPQKIPAKIADLIKVLPSSQVVVTELMSALDAFPLSTDELDIIMHKIANKQSVLRQDWSKLTQGKKVDPQAHIGQVMDESAKAYEDEIKTNAMKRIKELTDELNEEKHRSNVLLKEKTEREREIQMLHVQLDSVQHKHESTNVHPQQRQQIQTIELQVKRLTEENIHLNHQLTQQISTPKLIQTGDSSNLQIQVLSDQIKKLSVDNGHLEKKVKSNELLAKEAQQEKENLTRYNEQLTHSLQNAEKDLKHVEEKHHKKINEMQTLHMNDINEYKSRIEKLEKDNEQLQHEEIVHVEPTAVTDIQTITLNNEEREQLEKEIQQLKQTIDLNQENERQSNDLKQKLIQEIEEYKNKIENSQIQYQSKENELQQEIEQLKQLNTQQQQQTNDNELAAKNTQLSILQAELDEAKSTVSQLEERQRQQREKHQQILTDLLPSDIRNQLSNDNQFFTIRMRRDEREVLSQRICNFYCDSANKSVKTTVNYFLKQNISRRTIYYILSKYLKCGITKALPRSSRSLKLSDKKLKNIVKSVNNRTGVSQRKIAKDSHVHQSTISRNIRRRTSIRIRKRRIAPKMDSDDQEKRPKRNCGKLYRKLLRGFDLILDDEKYFKLTGDNVNCNQFFYSTDPTTASTDIKFRKEKKFQAKIMIWMAVSSMGISNVYVYNSKQAINQDTYLNECINKRLLPFIEKHHQNGNYLFWSDLASAHYSKSVQERLSEKNVPFVICKDNPPNVPQVRPIETLWNLLEQKDFDQWLSSYQQIFESSQKHLQEQAIAIKNENEQLQKNMKDIESQLRNIQEAVECKEEALLTELKSKDAALESIRNENDQLNGELQRLRNEIQRLQSAYDNSVSEVSALKLQLDDRFLLAANTPSVDSDQSFEIIKHPLPSLAALVIDVRAEQVNELIRSGKEALEHQESITQQLDKHLNDMHPSGTGETHAHNADEPTVLSSTDQQS</sequence>
<feature type="compositionally biased region" description="Basic residues" evidence="2">
    <location>
        <begin position="61"/>
        <end position="72"/>
    </location>
</feature>
<keyword evidence="1" id="KW-0175">Coiled coil</keyword>
<keyword evidence="3" id="KW-1133">Transmembrane helix</keyword>
<accession>A0A819H7F2</accession>
<feature type="region of interest" description="Disordered" evidence="2">
    <location>
        <begin position="208"/>
        <end position="266"/>
    </location>
</feature>
<feature type="compositionally biased region" description="Low complexity" evidence="2">
    <location>
        <begin position="214"/>
        <end position="249"/>
    </location>
</feature>
<feature type="transmembrane region" description="Helical" evidence="3">
    <location>
        <begin position="6"/>
        <end position="26"/>
    </location>
</feature>
<evidence type="ECO:0000256" key="1">
    <source>
        <dbReference type="SAM" id="Coils"/>
    </source>
</evidence>
<organism evidence="4 5">
    <name type="scientific">Rotaria magnacalcarata</name>
    <dbReference type="NCBI Taxonomy" id="392030"/>
    <lineage>
        <taxon>Eukaryota</taxon>
        <taxon>Metazoa</taxon>
        <taxon>Spiralia</taxon>
        <taxon>Gnathifera</taxon>
        <taxon>Rotifera</taxon>
        <taxon>Eurotatoria</taxon>
        <taxon>Bdelloidea</taxon>
        <taxon>Philodinida</taxon>
        <taxon>Philodinidae</taxon>
        <taxon>Rotaria</taxon>
    </lineage>
</organism>
<protein>
    <submittedName>
        <fullName evidence="4">Uncharacterized protein</fullName>
    </submittedName>
</protein>
<feature type="coiled-coil region" evidence="1">
    <location>
        <begin position="374"/>
        <end position="401"/>
    </location>
</feature>
<dbReference type="InterPro" id="IPR036397">
    <property type="entry name" value="RNaseH_sf"/>
</dbReference>
<feature type="region of interest" description="Disordered" evidence="2">
    <location>
        <begin position="1210"/>
        <end position="1240"/>
    </location>
</feature>
<evidence type="ECO:0000256" key="3">
    <source>
        <dbReference type="SAM" id="Phobius"/>
    </source>
</evidence>
<feature type="compositionally biased region" description="Polar residues" evidence="2">
    <location>
        <begin position="250"/>
        <end position="260"/>
    </location>
</feature>
<feature type="compositionally biased region" description="Basic and acidic residues" evidence="2">
    <location>
        <begin position="73"/>
        <end position="87"/>
    </location>
</feature>
<keyword evidence="3" id="KW-0472">Membrane</keyword>
<feature type="coiled-coil region" evidence="1">
    <location>
        <begin position="429"/>
        <end position="711"/>
    </location>
</feature>
<comment type="caution">
    <text evidence="4">The sequence shown here is derived from an EMBL/GenBank/DDBJ whole genome shotgun (WGS) entry which is preliminary data.</text>
</comment>
<feature type="compositionally biased region" description="Basic and acidic residues" evidence="2">
    <location>
        <begin position="46"/>
        <end position="60"/>
    </location>
</feature>
<feature type="compositionally biased region" description="Basic and acidic residues" evidence="2">
    <location>
        <begin position="164"/>
        <end position="173"/>
    </location>
</feature>
<gene>
    <name evidence="4" type="ORF">UXM345_LOCUS10280</name>
</gene>
<dbReference type="GO" id="GO:0003676">
    <property type="term" value="F:nucleic acid binding"/>
    <property type="evidence" value="ECO:0007669"/>
    <property type="project" value="InterPro"/>
</dbReference>
<dbReference type="EMBL" id="CAJOBF010000975">
    <property type="protein sequence ID" value="CAF3896261.1"/>
    <property type="molecule type" value="Genomic_DNA"/>
</dbReference>
<dbReference type="AlphaFoldDB" id="A0A819H7F2"/>
<name>A0A819H7F2_9BILA</name>
<dbReference type="Gene3D" id="3.30.420.10">
    <property type="entry name" value="Ribonuclease H-like superfamily/Ribonuclease H"/>
    <property type="match status" value="1"/>
</dbReference>
<keyword evidence="3" id="KW-0812">Transmembrane</keyword>
<feature type="coiled-coil region" evidence="1">
    <location>
        <begin position="1050"/>
        <end position="1137"/>
    </location>
</feature>
<evidence type="ECO:0000313" key="5">
    <source>
        <dbReference type="Proteomes" id="UP000663842"/>
    </source>
</evidence>
<reference evidence="4" key="1">
    <citation type="submission" date="2021-02" db="EMBL/GenBank/DDBJ databases">
        <authorList>
            <person name="Nowell W R."/>
        </authorList>
    </citation>
    <scope>NUCLEOTIDE SEQUENCE</scope>
</reference>